<evidence type="ECO:0000256" key="2">
    <source>
        <dbReference type="SAM" id="Phobius"/>
    </source>
</evidence>
<dbReference type="Pfam" id="PF00059">
    <property type="entry name" value="Lectin_C"/>
    <property type="match status" value="3"/>
</dbReference>
<dbReference type="InterPro" id="IPR050111">
    <property type="entry name" value="C-type_lectin/snaclec_domain"/>
</dbReference>
<dbReference type="Proteomes" id="UP001239994">
    <property type="component" value="Unassembled WGS sequence"/>
</dbReference>
<comment type="caution">
    <text evidence="4">The sequence shown here is derived from an EMBL/GenBank/DDBJ whole genome shotgun (WGS) entry which is preliminary data.</text>
</comment>
<keyword evidence="2" id="KW-0472">Membrane</keyword>
<keyword evidence="2" id="KW-1133">Transmembrane helix</keyword>
<keyword evidence="1" id="KW-0175">Coiled coil</keyword>
<dbReference type="InterPro" id="IPR016187">
    <property type="entry name" value="CTDL_fold"/>
</dbReference>
<evidence type="ECO:0000313" key="5">
    <source>
        <dbReference type="Proteomes" id="UP001239994"/>
    </source>
</evidence>
<dbReference type="EMBL" id="JAROKS010000019">
    <property type="protein sequence ID" value="KAK1792599.1"/>
    <property type="molecule type" value="Genomic_DNA"/>
</dbReference>
<reference evidence="4" key="1">
    <citation type="submission" date="2023-03" db="EMBL/GenBank/DDBJ databases">
        <title>Electrophorus voltai genome.</title>
        <authorList>
            <person name="Bian C."/>
        </authorList>
    </citation>
    <scope>NUCLEOTIDE SEQUENCE</scope>
    <source>
        <strain evidence="4">CB-2022</strain>
        <tissue evidence="4">Muscle</tissue>
    </source>
</reference>
<feature type="coiled-coil region" evidence="1">
    <location>
        <begin position="57"/>
        <end position="112"/>
    </location>
</feature>
<evidence type="ECO:0000313" key="4">
    <source>
        <dbReference type="EMBL" id="KAK1792599.1"/>
    </source>
</evidence>
<name>A0AAD8Z524_9TELE</name>
<dbReference type="SMART" id="SM00034">
    <property type="entry name" value="CLECT"/>
    <property type="match status" value="3"/>
</dbReference>
<feature type="domain" description="C-type lectin" evidence="3">
    <location>
        <begin position="367"/>
        <end position="437"/>
    </location>
</feature>
<dbReference type="AlphaFoldDB" id="A0AAD8Z524"/>
<proteinExistence type="predicted"/>
<feature type="coiled-coil region" evidence="1">
    <location>
        <begin position="324"/>
        <end position="358"/>
    </location>
</feature>
<keyword evidence="5" id="KW-1185">Reference proteome</keyword>
<dbReference type="SUPFAM" id="SSF56436">
    <property type="entry name" value="C-type lectin-like"/>
    <property type="match status" value="3"/>
</dbReference>
<organism evidence="4 5">
    <name type="scientific">Electrophorus voltai</name>
    <dbReference type="NCBI Taxonomy" id="2609070"/>
    <lineage>
        <taxon>Eukaryota</taxon>
        <taxon>Metazoa</taxon>
        <taxon>Chordata</taxon>
        <taxon>Craniata</taxon>
        <taxon>Vertebrata</taxon>
        <taxon>Euteleostomi</taxon>
        <taxon>Actinopterygii</taxon>
        <taxon>Neopterygii</taxon>
        <taxon>Teleostei</taxon>
        <taxon>Ostariophysi</taxon>
        <taxon>Gymnotiformes</taxon>
        <taxon>Gymnotoidei</taxon>
        <taxon>Gymnotidae</taxon>
        <taxon>Electrophorus</taxon>
    </lineage>
</organism>
<dbReference type="Gene3D" id="3.10.100.10">
    <property type="entry name" value="Mannose-Binding Protein A, subunit A"/>
    <property type="match status" value="3"/>
</dbReference>
<accession>A0AAD8Z524</accession>
<sequence>MAVTRDMDVRSEGVHYQNIERGPKTPQPHTGGDHYRVSFQEGKDLMLTSCNNYSIKTDQLQTQYNILTIEIDKLQTKYNNLALERDQLQTDYISEGKEKEELQKRLSELRENINQPGWKYYNSSMYYISTEEKSWSESRQDCREKRADLVTINSKEEQAFVEMLRRNKSAWIGLTDRDSEGVWKWVDSMELTTDICKMPNITKANHSNCTAGTICTDKALWGAFYRLQMLQNVYGNVDYIEEWHRGERVEMMVDIYESGDNIRHHETNIEAEDTNTKGNPHIYCTESLTSGSRCFRLAAVCLGLLCVLLLAAITVLWVKFTVERDQLQTSNNNLTVERDQLQKERESLLIRLLELERDITMPGWYYFNLSIYYISTGRKNWSESRQDCRERGADLVIINSSEEQDFVVMLTRNIKAWTGLTDPSKTKTWKWVDGTALLTGGETSNTEDDEMSKPININAAATADSMFDSEDNKYIYEDMSHSGRINGPPAISGAVYLHTYTTEAHIYYITIEKKFWSNSRNDCKQRGADLVVIKSREEQEFISKTFSQTEAWIGLTDKDNEGSWKWVDGTALTTG</sequence>
<evidence type="ECO:0000259" key="3">
    <source>
        <dbReference type="PROSITE" id="PS50041"/>
    </source>
</evidence>
<feature type="transmembrane region" description="Helical" evidence="2">
    <location>
        <begin position="297"/>
        <end position="318"/>
    </location>
</feature>
<keyword evidence="2" id="KW-0812">Transmembrane</keyword>
<feature type="domain" description="C-type lectin" evidence="3">
    <location>
        <begin position="502"/>
        <end position="575"/>
    </location>
</feature>
<dbReference type="InterPro" id="IPR001304">
    <property type="entry name" value="C-type_lectin-like"/>
</dbReference>
<protein>
    <recommendedName>
        <fullName evidence="3">C-type lectin domain-containing protein</fullName>
    </recommendedName>
</protein>
<dbReference type="PANTHER" id="PTHR22803">
    <property type="entry name" value="MANNOSE, PHOSPHOLIPASE, LECTIN RECEPTOR RELATED"/>
    <property type="match status" value="1"/>
</dbReference>
<feature type="domain" description="C-type lectin" evidence="3">
    <location>
        <begin position="121"/>
        <end position="221"/>
    </location>
</feature>
<dbReference type="PROSITE" id="PS50041">
    <property type="entry name" value="C_TYPE_LECTIN_2"/>
    <property type="match status" value="3"/>
</dbReference>
<dbReference type="Gene3D" id="1.20.5.400">
    <property type="match status" value="2"/>
</dbReference>
<dbReference type="InterPro" id="IPR016186">
    <property type="entry name" value="C-type_lectin-like/link_sf"/>
</dbReference>
<evidence type="ECO:0000256" key="1">
    <source>
        <dbReference type="SAM" id="Coils"/>
    </source>
</evidence>
<gene>
    <name evidence="4" type="ORF">P4O66_012530</name>
</gene>